<dbReference type="NCBIfam" id="NF005968">
    <property type="entry name" value="PRK08057.1-2"/>
    <property type="match status" value="1"/>
</dbReference>
<evidence type="ECO:0000256" key="1">
    <source>
        <dbReference type="ARBA" id="ARBA00004953"/>
    </source>
</evidence>
<evidence type="ECO:0000313" key="5">
    <source>
        <dbReference type="Proteomes" id="UP000549052"/>
    </source>
</evidence>
<proteinExistence type="predicted"/>
<protein>
    <submittedName>
        <fullName evidence="4">Precorrin-6A/cobalt-precorrin-6A reductase</fullName>
        <ecNumber evidence="4">1.3.1.106</ecNumber>
        <ecNumber evidence="4">1.3.1.54</ecNumber>
    </submittedName>
</protein>
<dbReference type="PANTHER" id="PTHR36925">
    <property type="entry name" value="COBALT-PRECORRIN-6A REDUCTASE"/>
    <property type="match status" value="1"/>
</dbReference>
<keyword evidence="5" id="KW-1185">Reference proteome</keyword>
<evidence type="ECO:0000313" key="4">
    <source>
        <dbReference type="EMBL" id="MBA8878564.1"/>
    </source>
</evidence>
<keyword evidence="3 4" id="KW-0560">Oxidoreductase</keyword>
<dbReference type="EC" id="1.3.1.106" evidence="4"/>
<evidence type="ECO:0000256" key="3">
    <source>
        <dbReference type="ARBA" id="ARBA00023002"/>
    </source>
</evidence>
<dbReference type="Proteomes" id="UP000549052">
    <property type="component" value="Unassembled WGS sequence"/>
</dbReference>
<dbReference type="NCBIfam" id="TIGR00715">
    <property type="entry name" value="precor6x_red"/>
    <property type="match status" value="1"/>
</dbReference>
<evidence type="ECO:0000256" key="2">
    <source>
        <dbReference type="ARBA" id="ARBA00022573"/>
    </source>
</evidence>
<organism evidence="4 5">
    <name type="scientific">Phyllobacterium myrsinacearum</name>
    <dbReference type="NCBI Taxonomy" id="28101"/>
    <lineage>
        <taxon>Bacteria</taxon>
        <taxon>Pseudomonadati</taxon>
        <taxon>Pseudomonadota</taxon>
        <taxon>Alphaproteobacteria</taxon>
        <taxon>Hyphomicrobiales</taxon>
        <taxon>Phyllobacteriaceae</taxon>
        <taxon>Phyllobacterium</taxon>
    </lineage>
</organism>
<dbReference type="PANTHER" id="PTHR36925:SF1">
    <property type="entry name" value="COBALT-PRECORRIN-6A REDUCTASE"/>
    <property type="match status" value="1"/>
</dbReference>
<dbReference type="Pfam" id="PF02571">
    <property type="entry name" value="CbiJ"/>
    <property type="match status" value="1"/>
</dbReference>
<dbReference type="EMBL" id="JACGXN010000002">
    <property type="protein sequence ID" value="MBA8878564.1"/>
    <property type="molecule type" value="Genomic_DNA"/>
</dbReference>
<comment type="pathway">
    <text evidence="1">Cofactor biosynthesis; adenosylcobalamin biosynthesis.</text>
</comment>
<dbReference type="GO" id="GO:0009236">
    <property type="term" value="P:cobalamin biosynthetic process"/>
    <property type="evidence" value="ECO:0007669"/>
    <property type="project" value="UniProtKB-UniPathway"/>
</dbReference>
<gene>
    <name evidence="4" type="ORF">FHW16_002276</name>
</gene>
<reference evidence="4 5" key="1">
    <citation type="submission" date="2020-07" db="EMBL/GenBank/DDBJ databases">
        <title>Genomic Encyclopedia of Type Strains, Phase IV (KMG-V): Genome sequencing to study the core and pangenomes of soil and plant-associated prokaryotes.</title>
        <authorList>
            <person name="Whitman W."/>
        </authorList>
    </citation>
    <scope>NUCLEOTIDE SEQUENCE [LARGE SCALE GENOMIC DNA]</scope>
    <source>
        <strain evidence="4 5">AN3</strain>
    </source>
</reference>
<comment type="caution">
    <text evidence="4">The sequence shown here is derived from an EMBL/GenBank/DDBJ whole genome shotgun (WGS) entry which is preliminary data.</text>
</comment>
<accession>A0A839EM42</accession>
<dbReference type="EC" id="1.3.1.54" evidence="4"/>
<dbReference type="InterPro" id="IPR003723">
    <property type="entry name" value="Precorrin-6x_reduct"/>
</dbReference>
<dbReference type="UniPathway" id="UPA00148"/>
<keyword evidence="2" id="KW-0169">Cobalamin biosynthesis</keyword>
<dbReference type="PROSITE" id="PS51014">
    <property type="entry name" value="COBK_CBIJ"/>
    <property type="match status" value="1"/>
</dbReference>
<dbReference type="AlphaFoldDB" id="A0A839EM42"/>
<name>A0A839EM42_9HYPH</name>
<dbReference type="GO" id="GO:0016994">
    <property type="term" value="F:precorrin-6A reductase activity"/>
    <property type="evidence" value="ECO:0007669"/>
    <property type="project" value="UniProtKB-EC"/>
</dbReference>
<dbReference type="RefSeq" id="WP_182549240.1">
    <property type="nucleotide sequence ID" value="NZ_JACGXN010000002.1"/>
</dbReference>
<sequence>MPASDRPVLILGGTAEAVKLASALVAMGYRTISSLAGRTSNPGKIEGEVRIGGFGGADGLADYLRRENIALLVDATHPFATQISDNALAAADATGIPFVRLERPDWQRKPGDSWTSVTSIEDAVSAIPSKARILLALGRQHIAPFSRRHDVHFVVRMIDPPEAPLDLFDFELELSRPGKKDDEAAFLTRKRLTHIVCRNSGGGASYAKIAAARELGLPVIMIERPYRPASHTLPDTPGVLQFVEETLR</sequence>